<dbReference type="Gene3D" id="3.40.50.150">
    <property type="entry name" value="Vaccinia Virus protein VP39"/>
    <property type="match status" value="1"/>
</dbReference>
<evidence type="ECO:0000256" key="1">
    <source>
        <dbReference type="ARBA" id="ARBA00004408"/>
    </source>
</evidence>
<evidence type="ECO:0000256" key="12">
    <source>
        <dbReference type="ARBA" id="ARBA00023242"/>
    </source>
</evidence>
<comment type="subunit">
    <text evidence="20">May form homooligomers. Interacts with CREBBP/CBP, EED/WAIT1, EP300/P300, NCOA6/PRIP, PPARBP/PBP and SMN.</text>
</comment>
<evidence type="ECO:0000256" key="20">
    <source>
        <dbReference type="ARBA" id="ARBA00064494"/>
    </source>
</evidence>
<dbReference type="CDD" id="cd02440">
    <property type="entry name" value="AdoMet_MTases"/>
    <property type="match status" value="1"/>
</dbReference>
<evidence type="ECO:0000256" key="7">
    <source>
        <dbReference type="ARBA" id="ARBA00022603"/>
    </source>
</evidence>
<keyword evidence="12" id="KW-0539">Nucleus</keyword>
<evidence type="ECO:0000256" key="11">
    <source>
        <dbReference type="ARBA" id="ARBA00023163"/>
    </source>
</evidence>
<dbReference type="AlphaFoldDB" id="A0A0N5AJY3"/>
<protein>
    <recommendedName>
        <fullName evidence="4">Trimethylguanosine synthase</fullName>
    </recommendedName>
    <alternativeName>
        <fullName evidence="18">Cap-specific guanine-N(2) methyltransferase</fullName>
    </alternativeName>
    <alternativeName>
        <fullName evidence="21">Nuclear receptor coactivator 6-interacting protein</fullName>
    </alternativeName>
    <alternativeName>
        <fullName evidence="22">PRIP-interacting protein with methyltransferase motif</fullName>
    </alternativeName>
</protein>
<keyword evidence="5" id="KW-0963">Cytoplasm</keyword>
<evidence type="ECO:0000256" key="17">
    <source>
        <dbReference type="ARBA" id="ARBA00049075"/>
    </source>
</evidence>
<proteinExistence type="inferred from homology"/>
<dbReference type="PANTHER" id="PTHR14741:SF32">
    <property type="entry name" value="TRIMETHYLGUANOSINE SYNTHASE"/>
    <property type="match status" value="1"/>
</dbReference>
<dbReference type="InterPro" id="IPR029063">
    <property type="entry name" value="SAM-dependent_MTases_sf"/>
</dbReference>
<dbReference type="SUPFAM" id="SSF53335">
    <property type="entry name" value="S-adenosyl-L-methionine-dependent methyltransferases"/>
    <property type="match status" value="1"/>
</dbReference>
<evidence type="ECO:0000256" key="15">
    <source>
        <dbReference type="ARBA" id="ARBA00048740"/>
    </source>
</evidence>
<evidence type="ECO:0000256" key="18">
    <source>
        <dbReference type="ARBA" id="ARBA00049790"/>
    </source>
</evidence>
<evidence type="ECO:0000256" key="22">
    <source>
        <dbReference type="ARBA" id="ARBA00081504"/>
    </source>
</evidence>
<sequence length="214" mass="24087">MRKYWVQRYRLFSKINEGILMDRDGWFSVTPEAIARNIAKRVVLEKNAIVVDAFAGVGGNSIQFALRGAFVIAIDLNPIRIRCAIQNAKIYGVADRINFICADFFHFAKKYRSNKPNASSPFDAVFLSPPWGGPSYLNIEVFDLNSELTPNGFEIFSAAKMLSPNIAYFLPRQTSIKQLISLAGKGASCEIEHNIFNEKIKSITAYYGNLVYKQ</sequence>
<comment type="subcellular location">
    <subcellularLocation>
        <location evidence="2">Cytoplasm</location>
    </subcellularLocation>
    <subcellularLocation>
        <location evidence="1">Nucleus</location>
        <location evidence="1">Cajal body</location>
    </subcellularLocation>
    <subcellularLocation>
        <location evidence="3">Nucleus</location>
        <location evidence="3">Nucleolus</location>
    </subcellularLocation>
</comment>
<dbReference type="STRING" id="451379.A0A0N5AJY3"/>
<evidence type="ECO:0000256" key="2">
    <source>
        <dbReference type="ARBA" id="ARBA00004496"/>
    </source>
</evidence>
<keyword evidence="23" id="KW-1185">Reference proteome</keyword>
<evidence type="ECO:0000256" key="16">
    <source>
        <dbReference type="ARBA" id="ARBA00048763"/>
    </source>
</evidence>
<keyword evidence="7" id="KW-0489">Methyltransferase</keyword>
<dbReference type="GO" id="GO:0015030">
    <property type="term" value="C:Cajal body"/>
    <property type="evidence" value="ECO:0007669"/>
    <property type="project" value="UniProtKB-SubCell"/>
</dbReference>
<keyword evidence="9" id="KW-0949">S-adenosyl-L-methionine</keyword>
<evidence type="ECO:0000256" key="19">
    <source>
        <dbReference type="ARBA" id="ARBA00057179"/>
    </source>
</evidence>
<evidence type="ECO:0000256" key="21">
    <source>
        <dbReference type="ARBA" id="ARBA00079339"/>
    </source>
</evidence>
<evidence type="ECO:0000256" key="13">
    <source>
        <dbReference type="ARBA" id="ARBA00025783"/>
    </source>
</evidence>
<comment type="catalytic activity">
    <reaction evidence="14">
        <text>a 5'-end (N(2),N(7)-dimethyl 5'-triphosphoguanosine)-ribonucleoside in snoRNA + S-adenosyl-L-methionine = a 5'-end (N(2),N(2),N(7)-trimethyl 5'-triphosphoguanosine)-ribonucleoside in snoRNA + S-adenosyl-L-homocysteine + H(+)</text>
        <dbReference type="Rhea" id="RHEA:78507"/>
        <dbReference type="Rhea" id="RHEA-COMP:19088"/>
        <dbReference type="Rhea" id="RHEA-COMP:19090"/>
        <dbReference type="ChEBI" id="CHEBI:15378"/>
        <dbReference type="ChEBI" id="CHEBI:57856"/>
        <dbReference type="ChEBI" id="CHEBI:59789"/>
        <dbReference type="ChEBI" id="CHEBI:167623"/>
        <dbReference type="ChEBI" id="CHEBI:172880"/>
    </reaction>
    <physiologicalReaction direction="left-to-right" evidence="14">
        <dbReference type="Rhea" id="RHEA:78508"/>
    </physiologicalReaction>
</comment>
<evidence type="ECO:0000256" key="5">
    <source>
        <dbReference type="ARBA" id="ARBA00022490"/>
    </source>
</evidence>
<reference evidence="24" key="1">
    <citation type="submission" date="2017-02" db="UniProtKB">
        <authorList>
            <consortium name="WormBaseParasite"/>
        </authorList>
    </citation>
    <scope>IDENTIFICATION</scope>
</reference>
<comment type="similarity">
    <text evidence="13">Belongs to the methyltransferase superfamily. Trimethylguanosine synthase family.</text>
</comment>
<evidence type="ECO:0000256" key="8">
    <source>
        <dbReference type="ARBA" id="ARBA00022679"/>
    </source>
</evidence>
<dbReference type="GO" id="GO:0005730">
    <property type="term" value="C:nucleolus"/>
    <property type="evidence" value="ECO:0007669"/>
    <property type="project" value="UniProtKB-SubCell"/>
</dbReference>
<evidence type="ECO:0000313" key="23">
    <source>
        <dbReference type="Proteomes" id="UP000046393"/>
    </source>
</evidence>
<dbReference type="FunFam" id="3.40.50.150:FF:000066">
    <property type="entry name" value="Trimethylguanosine synthase 1"/>
    <property type="match status" value="1"/>
</dbReference>
<dbReference type="InterPro" id="IPR019012">
    <property type="entry name" value="RNA_cap_Gua-N2-MeTrfase"/>
</dbReference>
<comment type="catalytic activity">
    <reaction evidence="15">
        <text>a 5'-end (N(7)-methyl 5'-triphosphoguanosine)-ribonucleoside in snoRNA + S-adenosyl-L-methionine = a 5'-end (N(2),N(7)-dimethyl 5'-triphosphoguanosine)-ribonucleoside in snoRNA + S-adenosyl-L-homocysteine + H(+)</text>
        <dbReference type="Rhea" id="RHEA:78475"/>
        <dbReference type="Rhea" id="RHEA-COMP:19086"/>
        <dbReference type="Rhea" id="RHEA-COMP:19088"/>
        <dbReference type="ChEBI" id="CHEBI:15378"/>
        <dbReference type="ChEBI" id="CHEBI:57856"/>
        <dbReference type="ChEBI" id="CHEBI:59789"/>
        <dbReference type="ChEBI" id="CHEBI:156461"/>
        <dbReference type="ChEBI" id="CHEBI:172880"/>
    </reaction>
    <physiologicalReaction direction="left-to-right" evidence="15">
        <dbReference type="Rhea" id="RHEA:78476"/>
    </physiologicalReaction>
</comment>
<name>A0A0N5AJY3_9BILA</name>
<evidence type="ECO:0000256" key="14">
    <source>
        <dbReference type="ARBA" id="ARBA00047418"/>
    </source>
</evidence>
<evidence type="ECO:0000256" key="3">
    <source>
        <dbReference type="ARBA" id="ARBA00004604"/>
    </source>
</evidence>
<dbReference type="Pfam" id="PF09445">
    <property type="entry name" value="Methyltransf_15"/>
    <property type="match status" value="1"/>
</dbReference>
<evidence type="ECO:0000256" key="4">
    <source>
        <dbReference type="ARBA" id="ARBA00018517"/>
    </source>
</evidence>
<dbReference type="PANTHER" id="PTHR14741">
    <property type="entry name" value="S-ADENOSYLMETHIONINE-DEPENDENT METHYLTRANSFERASE RELATED"/>
    <property type="match status" value="1"/>
</dbReference>
<evidence type="ECO:0000256" key="10">
    <source>
        <dbReference type="ARBA" id="ARBA00023015"/>
    </source>
</evidence>
<organism evidence="23 24">
    <name type="scientific">Syphacia muris</name>
    <dbReference type="NCBI Taxonomy" id="451379"/>
    <lineage>
        <taxon>Eukaryota</taxon>
        <taxon>Metazoa</taxon>
        <taxon>Ecdysozoa</taxon>
        <taxon>Nematoda</taxon>
        <taxon>Chromadorea</taxon>
        <taxon>Rhabditida</taxon>
        <taxon>Spirurina</taxon>
        <taxon>Oxyuridomorpha</taxon>
        <taxon>Oxyuroidea</taxon>
        <taxon>Oxyuridae</taxon>
        <taxon>Syphacia</taxon>
    </lineage>
</organism>
<comment type="catalytic activity">
    <reaction evidence="17">
        <text>a 5'-end (N(7)-methyl 5'-triphosphoguanosine)-ribonucleoside in snRNA + S-adenosyl-L-methionine = a 5'-end (N(2),N(7)-dimethyl 5'-triphosphoguanosine)-ribonucleoside in snRNA + S-adenosyl-L-homocysteine + H(+)</text>
        <dbReference type="Rhea" id="RHEA:78471"/>
        <dbReference type="Rhea" id="RHEA-COMP:19085"/>
        <dbReference type="Rhea" id="RHEA-COMP:19087"/>
        <dbReference type="ChEBI" id="CHEBI:15378"/>
        <dbReference type="ChEBI" id="CHEBI:57856"/>
        <dbReference type="ChEBI" id="CHEBI:59789"/>
        <dbReference type="ChEBI" id="CHEBI:156461"/>
        <dbReference type="ChEBI" id="CHEBI:172880"/>
    </reaction>
    <physiologicalReaction direction="left-to-right" evidence="17">
        <dbReference type="Rhea" id="RHEA:78472"/>
    </physiologicalReaction>
</comment>
<keyword evidence="8" id="KW-0808">Transferase</keyword>
<comment type="function">
    <text evidence="19">Catalyzes the 2 serial methylation steps for the conversion of the 7-monomethylguanosine (m(7)G) caps of snRNAs and snoRNAs to a 2,2,7-trimethylguanosine (m(2,2,7)G) cap structure. The enzyme is specific for guanine, and N7 methylation must precede N2 methylation. Hypermethylation of the m7G cap of U snRNAs leads to their concentration in nuclear foci, their colocalization with coilin and the formation of canonical Cajal bodies (CBs). Plays a role in transcriptional regulation.</text>
</comment>
<keyword evidence="10" id="KW-0805">Transcription regulation</keyword>
<evidence type="ECO:0000256" key="9">
    <source>
        <dbReference type="ARBA" id="ARBA00022691"/>
    </source>
</evidence>
<evidence type="ECO:0000313" key="24">
    <source>
        <dbReference type="WBParaSite" id="SMUV_0000478301-mRNA-1"/>
    </source>
</evidence>
<dbReference type="WBParaSite" id="SMUV_0000478301-mRNA-1">
    <property type="protein sequence ID" value="SMUV_0000478301-mRNA-1"/>
    <property type="gene ID" value="SMUV_0000478301"/>
</dbReference>
<comment type="catalytic activity">
    <reaction evidence="16">
        <text>a 5'-end (N(2),N(7)-dimethyl 5'-triphosphoguanosine)-ribonucleoside in snRNA + S-adenosyl-L-methionine = a 5'-end (N(2),N(2),N(7)-trimethyl 5'-triphosphoguanosine)-ribonucleoside in snRNA + S-adenosyl-L-homocysteine + H(+)</text>
        <dbReference type="Rhea" id="RHEA:78479"/>
        <dbReference type="Rhea" id="RHEA-COMP:19087"/>
        <dbReference type="Rhea" id="RHEA-COMP:19089"/>
        <dbReference type="ChEBI" id="CHEBI:15378"/>
        <dbReference type="ChEBI" id="CHEBI:57856"/>
        <dbReference type="ChEBI" id="CHEBI:59789"/>
        <dbReference type="ChEBI" id="CHEBI:167623"/>
        <dbReference type="ChEBI" id="CHEBI:172880"/>
    </reaction>
    <physiologicalReaction direction="left-to-right" evidence="16">
        <dbReference type="Rhea" id="RHEA:78480"/>
    </physiologicalReaction>
</comment>
<dbReference type="Proteomes" id="UP000046393">
    <property type="component" value="Unplaced"/>
</dbReference>
<evidence type="ECO:0000256" key="6">
    <source>
        <dbReference type="ARBA" id="ARBA00022553"/>
    </source>
</evidence>
<keyword evidence="6" id="KW-0597">Phosphoprotein</keyword>
<accession>A0A0N5AJY3</accession>
<dbReference type="GO" id="GO:0005737">
    <property type="term" value="C:cytoplasm"/>
    <property type="evidence" value="ECO:0007669"/>
    <property type="project" value="UniProtKB-SubCell"/>
</dbReference>
<keyword evidence="11" id="KW-0804">Transcription</keyword>
<dbReference type="GO" id="GO:0071164">
    <property type="term" value="F:RNA cap trimethylguanosine synthase activity"/>
    <property type="evidence" value="ECO:0007669"/>
    <property type="project" value="TreeGrafter"/>
</dbReference>